<organism evidence="2 3">
    <name type="scientific">Trifolium subterraneum</name>
    <name type="common">Subterranean clover</name>
    <dbReference type="NCBI Taxonomy" id="3900"/>
    <lineage>
        <taxon>Eukaryota</taxon>
        <taxon>Viridiplantae</taxon>
        <taxon>Streptophyta</taxon>
        <taxon>Embryophyta</taxon>
        <taxon>Tracheophyta</taxon>
        <taxon>Spermatophyta</taxon>
        <taxon>Magnoliopsida</taxon>
        <taxon>eudicotyledons</taxon>
        <taxon>Gunneridae</taxon>
        <taxon>Pentapetalae</taxon>
        <taxon>rosids</taxon>
        <taxon>fabids</taxon>
        <taxon>Fabales</taxon>
        <taxon>Fabaceae</taxon>
        <taxon>Papilionoideae</taxon>
        <taxon>50 kb inversion clade</taxon>
        <taxon>NPAAA clade</taxon>
        <taxon>Hologalegina</taxon>
        <taxon>IRL clade</taxon>
        <taxon>Trifolieae</taxon>
        <taxon>Trifolium</taxon>
    </lineage>
</organism>
<dbReference type="AlphaFoldDB" id="A0A2Z6PBL9"/>
<dbReference type="OrthoDB" id="1837638at2759"/>
<evidence type="ECO:0000313" key="2">
    <source>
        <dbReference type="EMBL" id="GAU41839.1"/>
    </source>
</evidence>
<evidence type="ECO:0000313" key="3">
    <source>
        <dbReference type="Proteomes" id="UP000242715"/>
    </source>
</evidence>
<sequence>MAAHAIPTQISDDSSSAQSNPAPAAKNKFHSAFAINNVKTIIQVQAQVHNVLDHIIPPSDEHAIQRQSNSRLSIPIFGIDLMLWCCNGYMQQCHMIFSILQFILFTNDFVEDCWKHIAAMFHDNKHSRARRANPAPPHCRRNSWPKPRRQKKISHINLQIRPAPIVYRGNKGRSGRNGGWYSNGGGGHGPPQWQSWNYLPWQRWNPWTYPTCPYPTSPWNRPNNGTKSQQEGILGAKPRQAFDANTTSPTDIEHALNTLHLAQPDPSWYMDIGVTSHMTSSQECRSFGSTEDESLKQLSREDDEMFTLTFGFSYVVQRVR</sequence>
<feature type="compositionally biased region" description="Basic residues" evidence="1">
    <location>
        <begin position="138"/>
        <end position="151"/>
    </location>
</feature>
<feature type="region of interest" description="Disordered" evidence="1">
    <location>
        <begin position="128"/>
        <end position="151"/>
    </location>
</feature>
<evidence type="ECO:0000256" key="1">
    <source>
        <dbReference type="SAM" id="MobiDB-lite"/>
    </source>
</evidence>
<proteinExistence type="predicted"/>
<dbReference type="Proteomes" id="UP000242715">
    <property type="component" value="Unassembled WGS sequence"/>
</dbReference>
<dbReference type="EMBL" id="DF973884">
    <property type="protein sequence ID" value="GAU41839.1"/>
    <property type="molecule type" value="Genomic_DNA"/>
</dbReference>
<feature type="region of interest" description="Disordered" evidence="1">
    <location>
        <begin position="1"/>
        <end position="24"/>
    </location>
</feature>
<accession>A0A2Z6PBL9</accession>
<gene>
    <name evidence="2" type="ORF">TSUD_177500</name>
</gene>
<keyword evidence="3" id="KW-1185">Reference proteome</keyword>
<feature type="compositionally biased region" description="Low complexity" evidence="1">
    <location>
        <begin position="11"/>
        <end position="24"/>
    </location>
</feature>
<protein>
    <submittedName>
        <fullName evidence="2">Uncharacterized protein</fullName>
    </submittedName>
</protein>
<reference evidence="3" key="1">
    <citation type="journal article" date="2017" name="Front. Plant Sci.">
        <title>Climate Clever Clovers: New Paradigm to Reduce the Environmental Footprint of Ruminants by Breeding Low Methanogenic Forages Utilizing Haplotype Variation.</title>
        <authorList>
            <person name="Kaur P."/>
            <person name="Appels R."/>
            <person name="Bayer P.E."/>
            <person name="Keeble-Gagnere G."/>
            <person name="Wang J."/>
            <person name="Hirakawa H."/>
            <person name="Shirasawa K."/>
            <person name="Vercoe P."/>
            <person name="Stefanova K."/>
            <person name="Durmic Z."/>
            <person name="Nichols P."/>
            <person name="Revell C."/>
            <person name="Isobe S.N."/>
            <person name="Edwards D."/>
            <person name="Erskine W."/>
        </authorList>
    </citation>
    <scope>NUCLEOTIDE SEQUENCE [LARGE SCALE GENOMIC DNA]</scope>
    <source>
        <strain evidence="3">cv. Daliak</strain>
    </source>
</reference>
<name>A0A2Z6PBL9_TRISU</name>